<gene>
    <name evidence="7" type="ORF">Q3982_05595</name>
</gene>
<evidence type="ECO:0000256" key="4">
    <source>
        <dbReference type="ARBA" id="ARBA00023125"/>
    </source>
</evidence>
<dbReference type="InterPro" id="IPR002078">
    <property type="entry name" value="Sigma_54_int"/>
</dbReference>
<evidence type="ECO:0000256" key="2">
    <source>
        <dbReference type="ARBA" id="ARBA00022840"/>
    </source>
</evidence>
<dbReference type="SUPFAM" id="SSF52540">
    <property type="entry name" value="P-loop containing nucleoside triphosphate hydrolases"/>
    <property type="match status" value="1"/>
</dbReference>
<dbReference type="Pfam" id="PF00158">
    <property type="entry name" value="Sigma54_activat"/>
    <property type="match status" value="1"/>
</dbReference>
<dbReference type="CDD" id="cd00009">
    <property type="entry name" value="AAA"/>
    <property type="match status" value="1"/>
</dbReference>
<sequence length="276" mass="31559">ENLLESMLFGTVKGAFTGAVDTPGLFEKAEGGSIFLDEINSMPIMLQAKLLRALQEKEVQRIGDTKIRKINCRIISATNKLPSEAIQDNELREDLYYRLSTGMVWLPNLRERGDDIDLLINYYIERSNEEQDANIVATSQELRQLLHAYFWPGNVRELANVIESAMNMTADGETTLDVRHLPTYLKQHFSEKISNIPQAQDIFYLRNEERKHDTPYISLYSDINTMVDSYEKEILLFAIAAAKGNISRCARKLGISSQSLTVKLKKYNINAKKYKQ</sequence>
<organism evidence="7 8">
    <name type="scientific">Phoenicibacter congonensis</name>
    <dbReference type="NCBI Taxonomy" id="1944646"/>
    <lineage>
        <taxon>Bacteria</taxon>
        <taxon>Bacillati</taxon>
        <taxon>Actinomycetota</taxon>
        <taxon>Coriobacteriia</taxon>
        <taxon>Eggerthellales</taxon>
        <taxon>Eggerthellaceae</taxon>
        <taxon>Phoenicibacter</taxon>
    </lineage>
</organism>
<dbReference type="PROSITE" id="PS50045">
    <property type="entry name" value="SIGMA54_INTERACT_4"/>
    <property type="match status" value="1"/>
</dbReference>
<dbReference type="PANTHER" id="PTHR32071">
    <property type="entry name" value="TRANSCRIPTIONAL REGULATORY PROTEIN"/>
    <property type="match status" value="1"/>
</dbReference>
<dbReference type="InterPro" id="IPR027417">
    <property type="entry name" value="P-loop_NTPase"/>
</dbReference>
<accession>A0AA43RHY2</accession>
<dbReference type="InterPro" id="IPR025943">
    <property type="entry name" value="Sigma_54_int_dom_ATP-bd_2"/>
</dbReference>
<dbReference type="SUPFAM" id="SSF46689">
    <property type="entry name" value="Homeodomain-like"/>
    <property type="match status" value="1"/>
</dbReference>
<protein>
    <submittedName>
        <fullName evidence="7">Sigma 54-interacting transcriptional regulator</fullName>
    </submittedName>
</protein>
<keyword evidence="4" id="KW-0238">DNA-binding</keyword>
<dbReference type="InterPro" id="IPR025944">
    <property type="entry name" value="Sigma_54_int_dom_CS"/>
</dbReference>
<evidence type="ECO:0000313" key="7">
    <source>
        <dbReference type="EMBL" id="MDO4842133.1"/>
    </source>
</evidence>
<dbReference type="GO" id="GO:0006355">
    <property type="term" value="P:regulation of DNA-templated transcription"/>
    <property type="evidence" value="ECO:0007669"/>
    <property type="project" value="InterPro"/>
</dbReference>
<dbReference type="PRINTS" id="PR01590">
    <property type="entry name" value="HTHFIS"/>
</dbReference>
<evidence type="ECO:0000256" key="1">
    <source>
        <dbReference type="ARBA" id="ARBA00022741"/>
    </source>
</evidence>
<feature type="non-terminal residue" evidence="7">
    <location>
        <position position="1"/>
    </location>
</feature>
<evidence type="ECO:0000313" key="8">
    <source>
        <dbReference type="Proteomes" id="UP001168575"/>
    </source>
</evidence>
<dbReference type="InterPro" id="IPR009057">
    <property type="entry name" value="Homeodomain-like_sf"/>
</dbReference>
<dbReference type="InterPro" id="IPR002197">
    <property type="entry name" value="HTH_Fis"/>
</dbReference>
<dbReference type="Proteomes" id="UP001168575">
    <property type="component" value="Unassembled WGS sequence"/>
</dbReference>
<dbReference type="EMBL" id="JAUMVS010000099">
    <property type="protein sequence ID" value="MDO4842133.1"/>
    <property type="molecule type" value="Genomic_DNA"/>
</dbReference>
<dbReference type="Gene3D" id="1.10.8.60">
    <property type="match status" value="1"/>
</dbReference>
<name>A0AA43RHY2_9ACTN</name>
<feature type="domain" description="Sigma-54 factor interaction" evidence="6">
    <location>
        <begin position="1"/>
        <end position="167"/>
    </location>
</feature>
<reference evidence="7" key="1">
    <citation type="submission" date="2023-07" db="EMBL/GenBank/DDBJ databases">
        <title>Between Cages and Wild: Unraveling the Impact of Captivity on Animal Microbiomes and Antimicrobial Resistance.</title>
        <authorList>
            <person name="Schmartz G.P."/>
            <person name="Rehner J."/>
            <person name="Schuff M.J."/>
            <person name="Becker S.L."/>
            <person name="Kravczyk M."/>
            <person name="Gurevich A."/>
            <person name="Francke R."/>
            <person name="Mueller R."/>
            <person name="Keller V."/>
            <person name="Keller A."/>
        </authorList>
    </citation>
    <scope>NUCLEOTIDE SEQUENCE</scope>
    <source>
        <strain evidence="7">S12M_St_49</strain>
    </source>
</reference>
<dbReference type="AlphaFoldDB" id="A0AA43RHY2"/>
<keyword evidence="1" id="KW-0547">Nucleotide-binding</keyword>
<dbReference type="GO" id="GO:0005524">
    <property type="term" value="F:ATP binding"/>
    <property type="evidence" value="ECO:0007669"/>
    <property type="project" value="UniProtKB-KW"/>
</dbReference>
<keyword evidence="3" id="KW-0805">Transcription regulation</keyword>
<keyword evidence="8" id="KW-1185">Reference proteome</keyword>
<evidence type="ECO:0000256" key="3">
    <source>
        <dbReference type="ARBA" id="ARBA00023015"/>
    </source>
</evidence>
<evidence type="ECO:0000259" key="6">
    <source>
        <dbReference type="PROSITE" id="PS50045"/>
    </source>
</evidence>
<dbReference type="PROSITE" id="PS00676">
    <property type="entry name" value="SIGMA54_INTERACT_2"/>
    <property type="match status" value="1"/>
</dbReference>
<dbReference type="Pfam" id="PF25601">
    <property type="entry name" value="AAA_lid_14"/>
    <property type="match status" value="1"/>
</dbReference>
<keyword evidence="5" id="KW-0804">Transcription</keyword>
<evidence type="ECO:0000256" key="5">
    <source>
        <dbReference type="ARBA" id="ARBA00023163"/>
    </source>
</evidence>
<dbReference type="PROSITE" id="PS00688">
    <property type="entry name" value="SIGMA54_INTERACT_3"/>
    <property type="match status" value="1"/>
</dbReference>
<dbReference type="GO" id="GO:0043565">
    <property type="term" value="F:sequence-specific DNA binding"/>
    <property type="evidence" value="ECO:0007669"/>
    <property type="project" value="InterPro"/>
</dbReference>
<dbReference type="Gene3D" id="3.40.50.300">
    <property type="entry name" value="P-loop containing nucleotide triphosphate hydrolases"/>
    <property type="match status" value="1"/>
</dbReference>
<comment type="caution">
    <text evidence="7">The sequence shown here is derived from an EMBL/GenBank/DDBJ whole genome shotgun (WGS) entry which is preliminary data.</text>
</comment>
<dbReference type="PANTHER" id="PTHR32071:SF74">
    <property type="entry name" value="TRANSCRIPTIONAL ACTIVATOR ROCR"/>
    <property type="match status" value="1"/>
</dbReference>
<keyword evidence="2" id="KW-0067">ATP-binding</keyword>
<dbReference type="Pfam" id="PF02954">
    <property type="entry name" value="HTH_8"/>
    <property type="match status" value="1"/>
</dbReference>
<proteinExistence type="predicted"/>
<dbReference type="InterPro" id="IPR058031">
    <property type="entry name" value="AAA_lid_NorR"/>
</dbReference>
<dbReference type="Gene3D" id="1.10.10.60">
    <property type="entry name" value="Homeodomain-like"/>
    <property type="match status" value="1"/>
</dbReference>